<evidence type="ECO:0000313" key="2">
    <source>
        <dbReference type="Proteomes" id="UP000265520"/>
    </source>
</evidence>
<protein>
    <submittedName>
        <fullName evidence="1">Uncharacterized protein</fullName>
    </submittedName>
</protein>
<comment type="caution">
    <text evidence="1">The sequence shown here is derived from an EMBL/GenBank/DDBJ whole genome shotgun (WGS) entry which is preliminary data.</text>
</comment>
<dbReference type="Proteomes" id="UP000265520">
    <property type="component" value="Unassembled WGS sequence"/>
</dbReference>
<sequence length="35" mass="4050">MALILHLYSGVRYTTPPIHWNERRATPDAVDTLIQ</sequence>
<keyword evidence="2" id="KW-1185">Reference proteome</keyword>
<name>A0A392T4S1_9FABA</name>
<dbReference type="AlphaFoldDB" id="A0A392T4S1"/>
<feature type="non-terminal residue" evidence="1">
    <location>
        <position position="35"/>
    </location>
</feature>
<proteinExistence type="predicted"/>
<evidence type="ECO:0000313" key="1">
    <source>
        <dbReference type="EMBL" id="MCI55377.1"/>
    </source>
</evidence>
<organism evidence="1 2">
    <name type="scientific">Trifolium medium</name>
    <dbReference type="NCBI Taxonomy" id="97028"/>
    <lineage>
        <taxon>Eukaryota</taxon>
        <taxon>Viridiplantae</taxon>
        <taxon>Streptophyta</taxon>
        <taxon>Embryophyta</taxon>
        <taxon>Tracheophyta</taxon>
        <taxon>Spermatophyta</taxon>
        <taxon>Magnoliopsida</taxon>
        <taxon>eudicotyledons</taxon>
        <taxon>Gunneridae</taxon>
        <taxon>Pentapetalae</taxon>
        <taxon>rosids</taxon>
        <taxon>fabids</taxon>
        <taxon>Fabales</taxon>
        <taxon>Fabaceae</taxon>
        <taxon>Papilionoideae</taxon>
        <taxon>50 kb inversion clade</taxon>
        <taxon>NPAAA clade</taxon>
        <taxon>Hologalegina</taxon>
        <taxon>IRL clade</taxon>
        <taxon>Trifolieae</taxon>
        <taxon>Trifolium</taxon>
    </lineage>
</organism>
<dbReference type="EMBL" id="LXQA010495334">
    <property type="protein sequence ID" value="MCI55377.1"/>
    <property type="molecule type" value="Genomic_DNA"/>
</dbReference>
<accession>A0A392T4S1</accession>
<reference evidence="1 2" key="1">
    <citation type="journal article" date="2018" name="Front. Plant Sci.">
        <title>Red Clover (Trifolium pratense) and Zigzag Clover (T. medium) - A Picture of Genomic Similarities and Differences.</title>
        <authorList>
            <person name="Dluhosova J."/>
            <person name="Istvanek J."/>
            <person name="Nedelnik J."/>
            <person name="Repkova J."/>
        </authorList>
    </citation>
    <scope>NUCLEOTIDE SEQUENCE [LARGE SCALE GENOMIC DNA]</scope>
    <source>
        <strain evidence="2">cv. 10/8</strain>
        <tissue evidence="1">Leaf</tissue>
    </source>
</reference>